<keyword evidence="3 5" id="KW-1133">Transmembrane helix</keyword>
<feature type="domain" description="RDD" evidence="6">
    <location>
        <begin position="20"/>
        <end position="148"/>
    </location>
</feature>
<feature type="transmembrane region" description="Helical" evidence="5">
    <location>
        <begin position="59"/>
        <end position="78"/>
    </location>
</feature>
<evidence type="ECO:0000259" key="6">
    <source>
        <dbReference type="Pfam" id="PF06271"/>
    </source>
</evidence>
<dbReference type="PANTHER" id="PTHR38480:SF1">
    <property type="entry name" value="SLR0254 PROTEIN"/>
    <property type="match status" value="1"/>
</dbReference>
<gene>
    <name evidence="7" type="ORF">C8P70_11839</name>
</gene>
<dbReference type="Pfam" id="PF06271">
    <property type="entry name" value="RDD"/>
    <property type="match status" value="1"/>
</dbReference>
<evidence type="ECO:0000256" key="2">
    <source>
        <dbReference type="ARBA" id="ARBA00022692"/>
    </source>
</evidence>
<dbReference type="RefSeq" id="WP_133712934.1">
    <property type="nucleotide sequence ID" value="NZ_SOAG01000018.1"/>
</dbReference>
<dbReference type="EMBL" id="SOAG01000018">
    <property type="protein sequence ID" value="TDS56890.1"/>
    <property type="molecule type" value="Genomic_DNA"/>
</dbReference>
<reference evidence="7 8" key="1">
    <citation type="submission" date="2019-03" db="EMBL/GenBank/DDBJ databases">
        <title>Genomic Encyclopedia of Archaeal and Bacterial Type Strains, Phase II (KMG-II): from individual species to whole genera.</title>
        <authorList>
            <person name="Goeker M."/>
        </authorList>
    </citation>
    <scope>NUCLEOTIDE SEQUENCE [LARGE SCALE GENOMIC DNA]</scope>
    <source>
        <strain evidence="7 8">DSM 28213</strain>
    </source>
</reference>
<name>A0A4R7ESW9_9FLAO</name>
<keyword evidence="2 5" id="KW-0812">Transmembrane</keyword>
<dbReference type="PANTHER" id="PTHR38480">
    <property type="entry name" value="SLR0254 PROTEIN"/>
    <property type="match status" value="1"/>
</dbReference>
<dbReference type="InterPro" id="IPR010432">
    <property type="entry name" value="RDD"/>
</dbReference>
<feature type="transmembrane region" description="Helical" evidence="5">
    <location>
        <begin position="25"/>
        <end position="47"/>
    </location>
</feature>
<evidence type="ECO:0000256" key="4">
    <source>
        <dbReference type="ARBA" id="ARBA00023136"/>
    </source>
</evidence>
<feature type="transmembrane region" description="Helical" evidence="5">
    <location>
        <begin position="114"/>
        <end position="135"/>
    </location>
</feature>
<evidence type="ECO:0000313" key="7">
    <source>
        <dbReference type="EMBL" id="TDS56890.1"/>
    </source>
</evidence>
<comment type="caution">
    <text evidence="7">The sequence shown here is derived from an EMBL/GenBank/DDBJ whole genome shotgun (WGS) entry which is preliminary data.</text>
</comment>
<organism evidence="7 8">
    <name type="scientific">Myroides indicus</name>
    <dbReference type="NCBI Taxonomy" id="1323422"/>
    <lineage>
        <taxon>Bacteria</taxon>
        <taxon>Pseudomonadati</taxon>
        <taxon>Bacteroidota</taxon>
        <taxon>Flavobacteriia</taxon>
        <taxon>Flavobacteriales</taxon>
        <taxon>Flavobacteriaceae</taxon>
        <taxon>Myroides</taxon>
    </lineage>
</organism>
<dbReference type="OrthoDB" id="9814143at2"/>
<dbReference type="AlphaFoldDB" id="A0A4R7ESW9"/>
<dbReference type="GO" id="GO:0016020">
    <property type="term" value="C:membrane"/>
    <property type="evidence" value="ECO:0007669"/>
    <property type="project" value="UniProtKB-SubCell"/>
</dbReference>
<protein>
    <submittedName>
        <fullName evidence="7">Putative RDD family membrane protein YckC</fullName>
    </submittedName>
</protein>
<accession>A0A4R7ESW9</accession>
<evidence type="ECO:0000256" key="5">
    <source>
        <dbReference type="SAM" id="Phobius"/>
    </source>
</evidence>
<proteinExistence type="predicted"/>
<evidence type="ECO:0000256" key="3">
    <source>
        <dbReference type="ARBA" id="ARBA00022989"/>
    </source>
</evidence>
<sequence length="244" mass="27678">MAKLTINTTQNIKIDFKNTSLGERILASLLDFIFKALYAIIVWYVVVALQLHTGFEDNWSQVAFILICMSPVIFYSFIFESILQGCTPGKKILGIKVIKIDGYQASVVDYFTRWIMRIIDLGISGALIGVIAMIFSEKNQRLGDMLAGTAVISTKGKVALSATIFQEVEQEYKPVYPQVLTLSDNDVRIIKEVLQNFRHSRDYVLLNKLSDKIQKVMGVQKQGSSELEFIEVVLKDYNYLTDRI</sequence>
<evidence type="ECO:0000313" key="8">
    <source>
        <dbReference type="Proteomes" id="UP000295215"/>
    </source>
</evidence>
<keyword evidence="8" id="KW-1185">Reference proteome</keyword>
<evidence type="ECO:0000256" key="1">
    <source>
        <dbReference type="ARBA" id="ARBA00004141"/>
    </source>
</evidence>
<comment type="subcellular location">
    <subcellularLocation>
        <location evidence="1">Membrane</location>
        <topology evidence="1">Multi-pass membrane protein</topology>
    </subcellularLocation>
</comment>
<dbReference type="Proteomes" id="UP000295215">
    <property type="component" value="Unassembled WGS sequence"/>
</dbReference>
<keyword evidence="4 5" id="KW-0472">Membrane</keyword>